<evidence type="ECO:0000259" key="12">
    <source>
        <dbReference type="Pfam" id="PF26253"/>
    </source>
</evidence>
<dbReference type="GO" id="GO:0030422">
    <property type="term" value="P:siRNA processing"/>
    <property type="evidence" value="ECO:0007669"/>
    <property type="project" value="TreeGrafter"/>
</dbReference>
<comment type="function">
    <text evidence="8">Probably involved in the RNA silencing pathway and required for the generation of small interfering RNAs (siRNAs).</text>
</comment>
<evidence type="ECO:0000256" key="6">
    <source>
        <dbReference type="ARBA" id="ARBA00023158"/>
    </source>
</evidence>
<evidence type="ECO:0000259" key="10">
    <source>
        <dbReference type="Pfam" id="PF24823"/>
    </source>
</evidence>
<organism evidence="13 14">
    <name type="scientific">Turnera subulata</name>
    <dbReference type="NCBI Taxonomy" id="218843"/>
    <lineage>
        <taxon>Eukaryota</taxon>
        <taxon>Viridiplantae</taxon>
        <taxon>Streptophyta</taxon>
        <taxon>Embryophyta</taxon>
        <taxon>Tracheophyta</taxon>
        <taxon>Spermatophyta</taxon>
        <taxon>Magnoliopsida</taxon>
        <taxon>eudicotyledons</taxon>
        <taxon>Gunneridae</taxon>
        <taxon>Pentapetalae</taxon>
        <taxon>rosids</taxon>
        <taxon>fabids</taxon>
        <taxon>Malpighiales</taxon>
        <taxon>Passifloraceae</taxon>
        <taxon>Turnera</taxon>
    </lineage>
</organism>
<gene>
    <name evidence="13" type="ORF">Tsubulata_027402</name>
</gene>
<dbReference type="InterPro" id="IPR007855">
    <property type="entry name" value="RDRP"/>
</dbReference>
<dbReference type="InterPro" id="IPR057590">
    <property type="entry name" value="PH_RDR1/2-like"/>
</dbReference>
<dbReference type="GO" id="GO:0003723">
    <property type="term" value="F:RNA binding"/>
    <property type="evidence" value="ECO:0007669"/>
    <property type="project" value="UniProtKB-KW"/>
</dbReference>
<proteinExistence type="inferred from homology"/>
<evidence type="ECO:0000256" key="8">
    <source>
        <dbReference type="RuleBase" id="RU363098"/>
    </source>
</evidence>
<evidence type="ECO:0000313" key="13">
    <source>
        <dbReference type="EMBL" id="KAJ4846078.1"/>
    </source>
</evidence>
<dbReference type="GO" id="GO:0031380">
    <property type="term" value="C:nuclear RNA-directed RNA polymerase complex"/>
    <property type="evidence" value="ECO:0007669"/>
    <property type="project" value="TreeGrafter"/>
</dbReference>
<evidence type="ECO:0000256" key="1">
    <source>
        <dbReference type="ARBA" id="ARBA00005762"/>
    </source>
</evidence>
<dbReference type="EMBL" id="JAKUCV010001511">
    <property type="protein sequence ID" value="KAJ4846078.1"/>
    <property type="molecule type" value="Genomic_DNA"/>
</dbReference>
<dbReference type="AlphaFoldDB" id="A0A9Q0G9H3"/>
<dbReference type="Pfam" id="PF24823">
    <property type="entry name" value="PH_RDR2"/>
    <property type="match status" value="1"/>
</dbReference>
<dbReference type="InterPro" id="IPR058752">
    <property type="entry name" value="RDRP_C_head"/>
</dbReference>
<reference evidence="13" key="1">
    <citation type="submission" date="2022-02" db="EMBL/GenBank/DDBJ databases">
        <authorList>
            <person name="Henning P.M."/>
            <person name="McCubbin A.G."/>
            <person name="Shore J.S."/>
        </authorList>
    </citation>
    <scope>NUCLEOTIDE SEQUENCE</scope>
    <source>
        <strain evidence="13">F60SS</strain>
        <tissue evidence="13">Leaves</tissue>
    </source>
</reference>
<evidence type="ECO:0000259" key="11">
    <source>
        <dbReference type="Pfam" id="PF26252"/>
    </source>
</evidence>
<name>A0A9Q0G9H3_9ROSI</name>
<accession>A0A9Q0G9H3</accession>
<keyword evidence="6 8" id="KW-0943">RNA-mediated gene silencing</keyword>
<feature type="domain" description="RDRP core" evidence="9">
    <location>
        <begin position="369"/>
        <end position="946"/>
    </location>
</feature>
<evidence type="ECO:0000256" key="2">
    <source>
        <dbReference type="ARBA" id="ARBA00022484"/>
    </source>
</evidence>
<dbReference type="PANTHER" id="PTHR23079">
    <property type="entry name" value="RNA-DEPENDENT RNA POLYMERASE"/>
    <property type="match status" value="1"/>
</dbReference>
<dbReference type="Proteomes" id="UP001141552">
    <property type="component" value="Unassembled WGS sequence"/>
</dbReference>
<evidence type="ECO:0000256" key="5">
    <source>
        <dbReference type="ARBA" id="ARBA00022884"/>
    </source>
</evidence>
<dbReference type="InterPro" id="IPR058751">
    <property type="entry name" value="RDRP_helical"/>
</dbReference>
<dbReference type="Pfam" id="PF05183">
    <property type="entry name" value="RdRP"/>
    <property type="match status" value="1"/>
</dbReference>
<feature type="domain" description="RDRP C-terminal head" evidence="12">
    <location>
        <begin position="969"/>
        <end position="1112"/>
    </location>
</feature>
<comment type="caution">
    <text evidence="13">The sequence shown here is derived from an EMBL/GenBank/DDBJ whole genome shotgun (WGS) entry which is preliminary data.</text>
</comment>
<evidence type="ECO:0000256" key="3">
    <source>
        <dbReference type="ARBA" id="ARBA00022679"/>
    </source>
</evidence>
<evidence type="ECO:0000256" key="4">
    <source>
        <dbReference type="ARBA" id="ARBA00022695"/>
    </source>
</evidence>
<dbReference type="PANTHER" id="PTHR23079:SF38">
    <property type="entry name" value="RNA-DEPENDENT RNA POLYMERASE"/>
    <property type="match status" value="1"/>
</dbReference>
<evidence type="ECO:0000313" key="14">
    <source>
        <dbReference type="Proteomes" id="UP001141552"/>
    </source>
</evidence>
<dbReference type="OrthoDB" id="6513042at2759"/>
<feature type="domain" description="RDRP helical" evidence="11">
    <location>
        <begin position="267"/>
        <end position="338"/>
    </location>
</feature>
<dbReference type="Pfam" id="PF26252">
    <property type="entry name" value="RdRP_helical"/>
    <property type="match status" value="1"/>
</dbReference>
<keyword evidence="14" id="KW-1185">Reference proteome</keyword>
<dbReference type="EC" id="2.7.7.48" evidence="8"/>
<dbReference type="GO" id="GO:0003968">
    <property type="term" value="F:RNA-directed RNA polymerase activity"/>
    <property type="evidence" value="ECO:0007669"/>
    <property type="project" value="UniProtKB-KW"/>
</dbReference>
<dbReference type="Pfam" id="PF26253">
    <property type="entry name" value="RdRP_head"/>
    <property type="match status" value="1"/>
</dbReference>
<keyword evidence="4 8" id="KW-0548">Nucleotidyltransferase</keyword>
<keyword evidence="5 8" id="KW-0694">RNA-binding</keyword>
<sequence>MSKAISLCFDSVEPPETIKDFLEHYTGEGTVLYVAEVEYEGSRTWAKVVFRDTETAEMVKSMADEGFLDWDSYLKARDIGAGRRRHMVHFIDNIILHFGCQVSKEKFSVLWKRKNVLVKFGLGLRKFYLFLSYHLTRYRLELSYENIWQIVLHRPLGQTKKFLRIQLLGGLKIFRAESTTRGCFQEIKEDQWIREVDFSPSLCIGQSSALCLELPSCEQLPNFQDNFVHYKENAGHFFLEELGASGFCQVQDSDLVPIVSSVAQGYGHELPHDILFQVNSLVQHGYLPGPALDADFFRLVDPRKFDVSLIKKALEKLHLSDECCYDPSRWLRDQYRKFLTCGRDRGRPLLINNPAVDDDGLVNVYRVQITPTKVYFCGPEVNLSNRVLRKFPDDIDNFLRVSFLDEDLDRLYSTNISPRRYSAAEGRRSNIYRRILSTLRNGVVIGTKKFEFLGFSQSQLRDNSLWMFASRPGLTAADIREWMGDFRDIKNVAKYAARLGQSFSSSRETFDVGRDEIEIIPDIEVESCGGSVKYIFSDGIGKISAELALSISRKLGFRSYAPSAFQIRYGGYKGVVAVDPTSKMKLSLRESMCKYKSNNTSLDVLAWSKYQACFLNREIIILMSTLGVRDHVFERKQREAISQLDSILSDPLCAKEALELMGSGESTDILKEMLECGYNPDEEPFLAMMLQTFRASKLLDLRTRARIFLPKGRAMMGCLDETGTLEYGQVFVQFSSARNRQFCDEYFSGSGLDHQNRILKQQIVVAKNPCLHPGDIRVLNAVDVPALHHMVDCVVFPQKGKRPHPNECSGSDLDGDVYFVCWDPDLIPPRRHAPMDYTAAPSVALDHDVTLEEVQEYFSDYILNDSLGIICHAHTVFADRKPNMAMSKECKELARLASIAVDFPKTGVPAKIPQHLRVREYPDFMEKPQKRTYESQRVLGKLFRAVKDIASDSDKSRAESFTLEVARRSYDPDMEVDGFKDHVKEALDYKTEYDNKLGNMMDYFGIKTEAEIISGCIMKMAKSFDKKRDMDAVTFAVRSLRKQARSWFGDKRDGDESDDEHDASFAKASAWYYVTYHPSFWGRSNDQETDRPHFLSFPWCVYDKLVEIKKSKVVSARWASSSYTLEQQLRFL</sequence>
<evidence type="ECO:0000256" key="7">
    <source>
        <dbReference type="ARBA" id="ARBA00048744"/>
    </source>
</evidence>
<evidence type="ECO:0000259" key="9">
    <source>
        <dbReference type="Pfam" id="PF05183"/>
    </source>
</evidence>
<reference evidence="13" key="2">
    <citation type="journal article" date="2023" name="Plants (Basel)">
        <title>Annotation of the Turnera subulata (Passifloraceae) Draft Genome Reveals the S-Locus Evolved after the Divergence of Turneroideae from Passifloroideae in a Stepwise Manner.</title>
        <authorList>
            <person name="Henning P.M."/>
            <person name="Roalson E.H."/>
            <person name="Mir W."/>
            <person name="McCubbin A.G."/>
            <person name="Shore J.S."/>
        </authorList>
    </citation>
    <scope>NUCLEOTIDE SEQUENCE</scope>
    <source>
        <strain evidence="13">F60SS</strain>
    </source>
</reference>
<dbReference type="InterPro" id="IPR057596">
    <property type="entry name" value="RDRP_core"/>
</dbReference>
<comment type="catalytic activity">
    <reaction evidence="7 8">
        <text>RNA(n) + a ribonucleoside 5'-triphosphate = RNA(n+1) + diphosphate</text>
        <dbReference type="Rhea" id="RHEA:21248"/>
        <dbReference type="Rhea" id="RHEA-COMP:14527"/>
        <dbReference type="Rhea" id="RHEA-COMP:17342"/>
        <dbReference type="ChEBI" id="CHEBI:33019"/>
        <dbReference type="ChEBI" id="CHEBI:61557"/>
        <dbReference type="ChEBI" id="CHEBI:140395"/>
        <dbReference type="EC" id="2.7.7.48"/>
    </reaction>
</comment>
<feature type="domain" description="RDR1/2-like PH-like" evidence="10">
    <location>
        <begin position="96"/>
        <end position="237"/>
    </location>
</feature>
<keyword evidence="3 8" id="KW-0808">Transferase</keyword>
<comment type="similarity">
    <text evidence="1 8">Belongs to the RdRP family.</text>
</comment>
<keyword evidence="2 8" id="KW-0696">RNA-directed RNA polymerase</keyword>
<protein>
    <recommendedName>
        <fullName evidence="8">RNA-dependent RNA polymerase</fullName>
        <ecNumber evidence="8">2.7.7.48</ecNumber>
    </recommendedName>
</protein>